<dbReference type="InterPro" id="IPR009057">
    <property type="entry name" value="Homeodomain-like_sf"/>
</dbReference>
<evidence type="ECO:0000256" key="1">
    <source>
        <dbReference type="ARBA" id="ARBA00023125"/>
    </source>
</evidence>
<gene>
    <name evidence="4" type="ORF">SCA03_38140</name>
</gene>
<feature type="domain" description="HTH tetR-type" evidence="3">
    <location>
        <begin position="10"/>
        <end position="70"/>
    </location>
</feature>
<dbReference type="RefSeq" id="WP_030876806.1">
    <property type="nucleotide sequence ID" value="NZ_BJMM01000019.1"/>
</dbReference>
<dbReference type="SUPFAM" id="SSF48498">
    <property type="entry name" value="Tetracyclin repressor-like, C-terminal domain"/>
    <property type="match status" value="1"/>
</dbReference>
<sequence>MAAKRGPADPGRRERIMAATQRLLLEEGIGGLSHRAVAREAGVPLGSTTYYFETLDDLLDGATRRLTEQYAHWLHEWGAGLGDPSPAELVEHLADLVETQLAGSRAELVLSFELMSAAMRRPELRPAAVLYAETEREVIAAHTDPHTARALVLVLDGILLQSLAARTPPSREEITAPLAALLTPEG</sequence>
<proteinExistence type="predicted"/>
<dbReference type="GO" id="GO:0003700">
    <property type="term" value="F:DNA-binding transcription factor activity"/>
    <property type="evidence" value="ECO:0007669"/>
    <property type="project" value="TreeGrafter"/>
</dbReference>
<dbReference type="AlphaFoldDB" id="A0A4Y3R3D3"/>
<comment type="caution">
    <text evidence="4">The sequence shown here is derived from an EMBL/GenBank/DDBJ whole genome shotgun (WGS) entry which is preliminary data.</text>
</comment>
<evidence type="ECO:0000313" key="5">
    <source>
        <dbReference type="Proteomes" id="UP000319210"/>
    </source>
</evidence>
<dbReference type="EMBL" id="BJMM01000019">
    <property type="protein sequence ID" value="GEB51263.1"/>
    <property type="molecule type" value="Genomic_DNA"/>
</dbReference>
<evidence type="ECO:0000256" key="2">
    <source>
        <dbReference type="PROSITE-ProRule" id="PRU00335"/>
    </source>
</evidence>
<accession>A0A4Y3R3D3</accession>
<dbReference type="SUPFAM" id="SSF46689">
    <property type="entry name" value="Homeodomain-like"/>
    <property type="match status" value="1"/>
</dbReference>
<reference evidence="4 5" key="1">
    <citation type="submission" date="2019-06" db="EMBL/GenBank/DDBJ databases">
        <title>Whole genome shotgun sequence of Streptomyces cacaoi subsp. cacaoi NBRC 12748.</title>
        <authorList>
            <person name="Hosoyama A."/>
            <person name="Uohara A."/>
            <person name="Ohji S."/>
            <person name="Ichikawa N."/>
        </authorList>
    </citation>
    <scope>NUCLEOTIDE SEQUENCE [LARGE SCALE GENOMIC DNA]</scope>
    <source>
        <strain evidence="4 5">NBRC 12748</strain>
    </source>
</reference>
<protein>
    <submittedName>
        <fullName evidence="4">EbrA repressor</fullName>
    </submittedName>
</protein>
<dbReference type="InterPro" id="IPR041583">
    <property type="entry name" value="TetR_C_31"/>
</dbReference>
<evidence type="ECO:0000313" key="4">
    <source>
        <dbReference type="EMBL" id="GEB51263.1"/>
    </source>
</evidence>
<dbReference type="InterPro" id="IPR050109">
    <property type="entry name" value="HTH-type_TetR-like_transc_reg"/>
</dbReference>
<dbReference type="Proteomes" id="UP000319210">
    <property type="component" value="Unassembled WGS sequence"/>
</dbReference>
<dbReference type="Pfam" id="PF00440">
    <property type="entry name" value="TetR_N"/>
    <property type="match status" value="1"/>
</dbReference>
<dbReference type="InterPro" id="IPR036271">
    <property type="entry name" value="Tet_transcr_reg_TetR-rel_C_sf"/>
</dbReference>
<dbReference type="Gene3D" id="1.10.357.10">
    <property type="entry name" value="Tetracycline Repressor, domain 2"/>
    <property type="match status" value="1"/>
</dbReference>
<keyword evidence="5" id="KW-1185">Reference proteome</keyword>
<dbReference type="PROSITE" id="PS50977">
    <property type="entry name" value="HTH_TETR_2"/>
    <property type="match status" value="1"/>
</dbReference>
<feature type="DNA-binding region" description="H-T-H motif" evidence="2">
    <location>
        <begin position="33"/>
        <end position="52"/>
    </location>
</feature>
<organism evidence="4 5">
    <name type="scientific">Streptomyces cacaoi</name>
    <dbReference type="NCBI Taxonomy" id="1898"/>
    <lineage>
        <taxon>Bacteria</taxon>
        <taxon>Bacillati</taxon>
        <taxon>Actinomycetota</taxon>
        <taxon>Actinomycetes</taxon>
        <taxon>Kitasatosporales</taxon>
        <taxon>Streptomycetaceae</taxon>
        <taxon>Streptomyces</taxon>
    </lineage>
</organism>
<dbReference type="PANTHER" id="PTHR30055">
    <property type="entry name" value="HTH-TYPE TRANSCRIPTIONAL REGULATOR RUTR"/>
    <property type="match status" value="1"/>
</dbReference>
<dbReference type="GO" id="GO:0000976">
    <property type="term" value="F:transcription cis-regulatory region binding"/>
    <property type="evidence" value="ECO:0007669"/>
    <property type="project" value="TreeGrafter"/>
</dbReference>
<evidence type="ECO:0000259" key="3">
    <source>
        <dbReference type="PROSITE" id="PS50977"/>
    </source>
</evidence>
<dbReference type="Pfam" id="PF17940">
    <property type="entry name" value="TetR_C_31"/>
    <property type="match status" value="1"/>
</dbReference>
<dbReference type="PANTHER" id="PTHR30055:SF231">
    <property type="entry name" value="TRANSCRIPTIONAL REGULATORY PROTEIN (PROBABLY DEOR-FAMILY)-RELATED"/>
    <property type="match status" value="1"/>
</dbReference>
<keyword evidence="1 2" id="KW-0238">DNA-binding</keyword>
<dbReference type="InterPro" id="IPR001647">
    <property type="entry name" value="HTH_TetR"/>
</dbReference>
<name>A0A4Y3R3D3_STRCI</name>
<dbReference type="OrthoDB" id="6929199at2"/>